<dbReference type="PANTHER" id="PTHR43442">
    <property type="entry name" value="GLUCONOKINASE-RELATED"/>
    <property type="match status" value="1"/>
</dbReference>
<reference evidence="10" key="1">
    <citation type="journal article" date="2014" name="Int. J. Syst. Evol. Microbiol.">
        <title>Complete genome sequence of Corynebacterium casei LMG S-19264T (=DSM 44701T), isolated from a smear-ripened cheese.</title>
        <authorList>
            <consortium name="US DOE Joint Genome Institute (JGI-PGF)"/>
            <person name="Walter F."/>
            <person name="Albersmeier A."/>
            <person name="Kalinowski J."/>
            <person name="Ruckert C."/>
        </authorList>
    </citation>
    <scope>NUCLEOTIDE SEQUENCE</scope>
    <source>
        <strain evidence="10">VKM B-2789</strain>
    </source>
</reference>
<dbReference type="Pfam" id="PF13671">
    <property type="entry name" value="AAA_33"/>
    <property type="match status" value="1"/>
</dbReference>
<keyword evidence="5 9" id="KW-0547">Nucleotide-binding</keyword>
<evidence type="ECO:0000256" key="5">
    <source>
        <dbReference type="ARBA" id="ARBA00022741"/>
    </source>
</evidence>
<evidence type="ECO:0000313" key="11">
    <source>
        <dbReference type="Proteomes" id="UP001143330"/>
    </source>
</evidence>
<keyword evidence="4 9" id="KW-0808">Transferase</keyword>
<protein>
    <recommendedName>
        <fullName evidence="3 9">Gluconokinase</fullName>
        <ecNumber evidence="3 9">2.7.1.12</ecNumber>
    </recommendedName>
</protein>
<dbReference type="NCBIfam" id="TIGR01313">
    <property type="entry name" value="therm_gnt_kin"/>
    <property type="match status" value="1"/>
</dbReference>
<evidence type="ECO:0000313" key="10">
    <source>
        <dbReference type="EMBL" id="GLK85899.1"/>
    </source>
</evidence>
<accession>A0A9W6NBU5</accession>
<evidence type="ECO:0000256" key="8">
    <source>
        <dbReference type="ARBA" id="ARBA00048090"/>
    </source>
</evidence>
<evidence type="ECO:0000256" key="1">
    <source>
        <dbReference type="ARBA" id="ARBA00004761"/>
    </source>
</evidence>
<keyword evidence="11" id="KW-1185">Reference proteome</keyword>
<keyword evidence="6 9" id="KW-0418">Kinase</keyword>
<evidence type="ECO:0000256" key="2">
    <source>
        <dbReference type="ARBA" id="ARBA00008420"/>
    </source>
</evidence>
<dbReference type="GO" id="GO:0005524">
    <property type="term" value="F:ATP binding"/>
    <property type="evidence" value="ECO:0007669"/>
    <property type="project" value="UniProtKB-KW"/>
</dbReference>
<dbReference type="Proteomes" id="UP001143330">
    <property type="component" value="Unassembled WGS sequence"/>
</dbReference>
<evidence type="ECO:0000256" key="4">
    <source>
        <dbReference type="ARBA" id="ARBA00022679"/>
    </source>
</evidence>
<evidence type="ECO:0000256" key="6">
    <source>
        <dbReference type="ARBA" id="ARBA00022777"/>
    </source>
</evidence>
<dbReference type="SUPFAM" id="SSF52540">
    <property type="entry name" value="P-loop containing nucleoside triphosphate hydrolases"/>
    <property type="match status" value="1"/>
</dbReference>
<dbReference type="EMBL" id="BSFM01000017">
    <property type="protein sequence ID" value="GLK85899.1"/>
    <property type="molecule type" value="Genomic_DNA"/>
</dbReference>
<evidence type="ECO:0000256" key="7">
    <source>
        <dbReference type="ARBA" id="ARBA00022840"/>
    </source>
</evidence>
<comment type="caution">
    <text evidence="10">The sequence shown here is derived from an EMBL/GenBank/DDBJ whole genome shotgun (WGS) entry which is preliminary data.</text>
</comment>
<comment type="pathway">
    <text evidence="1">Carbohydrate acid metabolism.</text>
</comment>
<dbReference type="AlphaFoldDB" id="A0A9W6NBU5"/>
<evidence type="ECO:0000256" key="3">
    <source>
        <dbReference type="ARBA" id="ARBA00012054"/>
    </source>
</evidence>
<dbReference type="CDD" id="cd02021">
    <property type="entry name" value="GntK"/>
    <property type="match status" value="1"/>
</dbReference>
<dbReference type="GO" id="GO:0005737">
    <property type="term" value="C:cytoplasm"/>
    <property type="evidence" value="ECO:0007669"/>
    <property type="project" value="TreeGrafter"/>
</dbReference>
<proteinExistence type="inferred from homology"/>
<sequence length="173" mass="18679">MDTAAEFIIVMGVSGSGKSEIAQRLAGALAAPFIEADRLHSAENVARMAQGIGLTDEMRWPWLAAVCAAARAEPRRPVVIACSALRRVYRDVLRRELGDVGFVFLDGPRELIAERLRGRPAHFATTSLLDSQLATLEPPTGEADAFAVPLTLEPAQIVDAVLRRVRPAEAPAR</sequence>
<gene>
    <name evidence="10" type="ORF">GCM10017653_39690</name>
</gene>
<reference evidence="10" key="2">
    <citation type="submission" date="2023-01" db="EMBL/GenBank/DDBJ databases">
        <authorList>
            <person name="Sun Q."/>
            <person name="Evtushenko L."/>
        </authorList>
    </citation>
    <scope>NUCLEOTIDE SEQUENCE</scope>
    <source>
        <strain evidence="10">VKM B-2789</strain>
    </source>
</reference>
<dbReference type="InterPro" id="IPR027417">
    <property type="entry name" value="P-loop_NTPase"/>
</dbReference>
<comment type="similarity">
    <text evidence="2 9">Belongs to the gluconokinase GntK/GntV family.</text>
</comment>
<evidence type="ECO:0000256" key="9">
    <source>
        <dbReference type="RuleBase" id="RU363066"/>
    </source>
</evidence>
<dbReference type="RefSeq" id="WP_213359735.1">
    <property type="nucleotide sequence ID" value="NZ_BSFM01000017.1"/>
</dbReference>
<dbReference type="EC" id="2.7.1.12" evidence="3 9"/>
<dbReference type="GO" id="GO:0046316">
    <property type="term" value="F:gluconokinase activity"/>
    <property type="evidence" value="ECO:0007669"/>
    <property type="project" value="UniProtKB-EC"/>
</dbReference>
<keyword evidence="7 9" id="KW-0067">ATP-binding</keyword>
<dbReference type="Gene3D" id="3.40.50.300">
    <property type="entry name" value="P-loop containing nucleotide triphosphate hydrolases"/>
    <property type="match status" value="1"/>
</dbReference>
<organism evidence="10 11">
    <name type="scientific">Ancylobacter defluvii</name>
    <dbReference type="NCBI Taxonomy" id="1282440"/>
    <lineage>
        <taxon>Bacteria</taxon>
        <taxon>Pseudomonadati</taxon>
        <taxon>Pseudomonadota</taxon>
        <taxon>Alphaproteobacteria</taxon>
        <taxon>Hyphomicrobiales</taxon>
        <taxon>Xanthobacteraceae</taxon>
        <taxon>Ancylobacter</taxon>
    </lineage>
</organism>
<dbReference type="GO" id="GO:0005975">
    <property type="term" value="P:carbohydrate metabolic process"/>
    <property type="evidence" value="ECO:0007669"/>
    <property type="project" value="InterPro"/>
</dbReference>
<name>A0A9W6NBU5_9HYPH</name>
<dbReference type="PANTHER" id="PTHR43442:SF3">
    <property type="entry name" value="GLUCONOKINASE-RELATED"/>
    <property type="match status" value="1"/>
</dbReference>
<comment type="catalytic activity">
    <reaction evidence="8 9">
        <text>D-gluconate + ATP = 6-phospho-D-gluconate + ADP + H(+)</text>
        <dbReference type="Rhea" id="RHEA:19433"/>
        <dbReference type="ChEBI" id="CHEBI:15378"/>
        <dbReference type="ChEBI" id="CHEBI:18391"/>
        <dbReference type="ChEBI" id="CHEBI:30616"/>
        <dbReference type="ChEBI" id="CHEBI:58759"/>
        <dbReference type="ChEBI" id="CHEBI:456216"/>
        <dbReference type="EC" id="2.7.1.12"/>
    </reaction>
</comment>
<dbReference type="InterPro" id="IPR006001">
    <property type="entry name" value="Therm_gnt_kin"/>
</dbReference>